<evidence type="ECO:0000256" key="2">
    <source>
        <dbReference type="ARBA" id="ARBA00003157"/>
    </source>
</evidence>
<dbReference type="Gene3D" id="3.40.50.970">
    <property type="match status" value="2"/>
</dbReference>
<keyword evidence="6 9" id="KW-0786">Thiamine pyrophosphate</keyword>
<evidence type="ECO:0000256" key="3">
    <source>
        <dbReference type="ARBA" id="ARBA00012281"/>
    </source>
</evidence>
<dbReference type="SUPFAM" id="SSF52518">
    <property type="entry name" value="Thiamin diphosphate-binding fold (THDP-binding)"/>
    <property type="match status" value="2"/>
</dbReference>
<comment type="catalytic activity">
    <reaction evidence="8 9">
        <text>N(6)-[(R)-lipoyl]-L-lysyl-[protein] + pyruvate + H(+) = N(6)-[(R)-S(8)-acetyldihydrolipoyl]-L-lysyl-[protein] + CO2</text>
        <dbReference type="Rhea" id="RHEA:19189"/>
        <dbReference type="Rhea" id="RHEA-COMP:10474"/>
        <dbReference type="Rhea" id="RHEA-COMP:10478"/>
        <dbReference type="ChEBI" id="CHEBI:15361"/>
        <dbReference type="ChEBI" id="CHEBI:15378"/>
        <dbReference type="ChEBI" id="CHEBI:16526"/>
        <dbReference type="ChEBI" id="CHEBI:83099"/>
        <dbReference type="ChEBI" id="CHEBI:83111"/>
        <dbReference type="EC" id="1.2.4.1"/>
    </reaction>
</comment>
<sequence length="903" mass="101130">MNPLQDILDSDLDPTETQEWIEAMNAVIQHDGTERAHQLLERMVEVSRRAGAMLPFQPTTEYINTIPPHLQPQMPGDPAMEWKIRCILRWNAMAMVVRANRKPGELGGHIASFASSATLYDVGFNHFWRAPSESHPGDLLYVQGHSSPGVYARAFLEGRLSESQLDHFRMEVDGRGISSYPHPWLMPDFWQTPTVSMGLGPISAIYQARFWKYLEHRDLMPKSDRKVWCFMGDGECDEPESLGAITLGGREQLDNLCFVINCNLQRLDGPVRGNGKIIQELEGAFRGAGWNVIKVVWGSYWDPLLQKDHAGMLRKLMMETVDGEYQNCKAFGGAYTRENFFNRYEETKALVASLSDEDIWRLNRGGHDPHKVYAAYAAAMAHKGQPTVILAKTVKGYGMGSAGESLNPTHQTKKLDDAAVRAFRDRFKIPVPDDKLSEVPFYHPGEDSPEVKYMKERRAALGGPLPQRRAKADESFEVPKLESFDRLLKASGDREISTTMSFVQALNIVLRDKQVGPRVVPIVADEARTFGMEGLFRQIGIYAPFGQKYKPVDADQLMYYREDAAGQVLQEGITECGAFSSWLAAATSYSTNNLPMLPFYIFYSMFGFQRIGDSAWQAADMRARGFLLGATAGRTTLNGEGLQHEDGHSHLLAGSIPNCKPYDPTFGFEVAVILQHGMKRMLTDQVDEYYYLTLMNENYPHPEMPKGAEEGIIKGMYLLQDSGAGTKGKSKGKGKSAQPCVQLLGSGTILREVMAAAELLEKDFGVAADIWSCPSFTELRRDGYDVERWNRLHPEAKQKRKSYVAECLEGRSGPTIAATDYVRQYADQIRAFVPGRYTVLGTDGFGRSDTRANLRRFFEVDRYYIAHAAIAALAEDGTMNAKDVARAIKEYKIDVDKANPLTV</sequence>
<dbReference type="InterPro" id="IPR009014">
    <property type="entry name" value="Transketo_C/PFOR_II"/>
</dbReference>
<keyword evidence="7 9" id="KW-0670">Pyruvate</keyword>
<dbReference type="Gene3D" id="3.40.50.920">
    <property type="match status" value="1"/>
</dbReference>
<keyword evidence="14" id="KW-1185">Reference proteome</keyword>
<comment type="function">
    <text evidence="2 9">Component of the pyruvate dehydrogenase (PDH) complex, that catalyzes the overall conversion of pyruvate to acetyl-CoA and CO(2).</text>
</comment>
<dbReference type="NCBIfam" id="TIGR00759">
    <property type="entry name" value="aceE"/>
    <property type="match status" value="1"/>
</dbReference>
<evidence type="ECO:0000256" key="8">
    <source>
        <dbReference type="ARBA" id="ARBA00051231"/>
    </source>
</evidence>
<feature type="domain" description="Transketolase-like C-terminal" evidence="12">
    <location>
        <begin position="737"/>
        <end position="861"/>
    </location>
</feature>
<dbReference type="InterPro" id="IPR051157">
    <property type="entry name" value="PDH/Transketolase"/>
</dbReference>
<evidence type="ECO:0000259" key="10">
    <source>
        <dbReference type="Pfam" id="PF00456"/>
    </source>
</evidence>
<comment type="caution">
    <text evidence="13">The sequence shown here is derived from an EMBL/GenBank/DDBJ whole genome shotgun (WGS) entry which is preliminary data.</text>
</comment>
<dbReference type="Pfam" id="PF00456">
    <property type="entry name" value="Transketolase_N"/>
    <property type="match status" value="1"/>
</dbReference>
<evidence type="ECO:0000259" key="11">
    <source>
        <dbReference type="Pfam" id="PF17831"/>
    </source>
</evidence>
<accession>A0ABT0GKX6</accession>
<protein>
    <recommendedName>
        <fullName evidence="4 9">Pyruvate dehydrogenase E1 component</fullName>
        <ecNumber evidence="3 9">1.2.4.1</ecNumber>
    </recommendedName>
</protein>
<dbReference type="GO" id="GO:0004739">
    <property type="term" value="F:pyruvate dehydrogenase (acetyl-transferring) activity"/>
    <property type="evidence" value="ECO:0007669"/>
    <property type="project" value="UniProtKB-EC"/>
</dbReference>
<name>A0ABT0GKX6_9GAMM</name>
<gene>
    <name evidence="13" type="primary">aceE</name>
    <name evidence="13" type="ORF">M0G41_15310</name>
</gene>
<dbReference type="CDD" id="cd02017">
    <property type="entry name" value="TPP_E1_EcPDC_like"/>
    <property type="match status" value="1"/>
</dbReference>
<dbReference type="Proteomes" id="UP001431449">
    <property type="component" value="Unassembled WGS sequence"/>
</dbReference>
<dbReference type="InterPro" id="IPR055152">
    <property type="entry name" value="Transketolase-like_C_2"/>
</dbReference>
<dbReference type="InterPro" id="IPR004660">
    <property type="entry name" value="PDH_E1"/>
</dbReference>
<dbReference type="EC" id="1.2.4.1" evidence="3 9"/>
<evidence type="ECO:0000256" key="1">
    <source>
        <dbReference type="ARBA" id="ARBA00001964"/>
    </source>
</evidence>
<evidence type="ECO:0000313" key="13">
    <source>
        <dbReference type="EMBL" id="MCK7595037.1"/>
    </source>
</evidence>
<evidence type="ECO:0000256" key="7">
    <source>
        <dbReference type="ARBA" id="ARBA00023317"/>
    </source>
</evidence>
<dbReference type="InterPro" id="IPR005474">
    <property type="entry name" value="Transketolase_N"/>
</dbReference>
<dbReference type="Pfam" id="PF22613">
    <property type="entry name" value="Transketolase_C_1"/>
    <property type="match status" value="1"/>
</dbReference>
<comment type="cofactor">
    <cofactor evidence="1 9">
        <name>thiamine diphosphate</name>
        <dbReference type="ChEBI" id="CHEBI:58937"/>
    </cofactor>
</comment>
<evidence type="ECO:0000259" key="12">
    <source>
        <dbReference type="Pfam" id="PF22613"/>
    </source>
</evidence>
<evidence type="ECO:0000256" key="5">
    <source>
        <dbReference type="ARBA" id="ARBA00023002"/>
    </source>
</evidence>
<dbReference type="EMBL" id="JALNMH010000013">
    <property type="protein sequence ID" value="MCK7595037.1"/>
    <property type="molecule type" value="Genomic_DNA"/>
</dbReference>
<dbReference type="InterPro" id="IPR029061">
    <property type="entry name" value="THDP-binding"/>
</dbReference>
<dbReference type="InterPro" id="IPR041621">
    <property type="entry name" value="PDH_E1_M"/>
</dbReference>
<dbReference type="Pfam" id="PF17831">
    <property type="entry name" value="PDH_E1_M"/>
    <property type="match status" value="1"/>
</dbReference>
<reference evidence="13" key="1">
    <citation type="submission" date="2022-04" db="EMBL/GenBank/DDBJ databases">
        <title>Lysobacter sp. CAU 1642 isolated from sea sand.</title>
        <authorList>
            <person name="Kim W."/>
        </authorList>
    </citation>
    <scope>NUCLEOTIDE SEQUENCE</scope>
    <source>
        <strain evidence="13">CAU 1642</strain>
    </source>
</reference>
<feature type="domain" description="Transketolase N-terminal" evidence="10">
    <location>
        <begin position="142"/>
        <end position="296"/>
    </location>
</feature>
<feature type="domain" description="Pyruvate dehydrogenase E1 component middle" evidence="11">
    <location>
        <begin position="486"/>
        <end position="702"/>
    </location>
</feature>
<evidence type="ECO:0000256" key="6">
    <source>
        <dbReference type="ARBA" id="ARBA00023052"/>
    </source>
</evidence>
<organism evidence="13 14">
    <name type="scientific">Pseudomarimonas salicorniae</name>
    <dbReference type="NCBI Taxonomy" id="2933270"/>
    <lineage>
        <taxon>Bacteria</taxon>
        <taxon>Pseudomonadati</taxon>
        <taxon>Pseudomonadota</taxon>
        <taxon>Gammaproteobacteria</taxon>
        <taxon>Lysobacterales</taxon>
        <taxon>Lysobacteraceae</taxon>
        <taxon>Pseudomarimonas</taxon>
    </lineage>
</organism>
<keyword evidence="5 9" id="KW-0560">Oxidoreductase</keyword>
<evidence type="ECO:0000256" key="9">
    <source>
        <dbReference type="PIRNR" id="PIRNR000156"/>
    </source>
</evidence>
<dbReference type="PANTHER" id="PTHR43825:SF3">
    <property type="entry name" value="PYRUVATE DEHYDROGENASE E1 COMPONENT"/>
    <property type="match status" value="1"/>
</dbReference>
<dbReference type="InterPro" id="IPR035807">
    <property type="entry name" value="PDC_E1_N"/>
</dbReference>
<proteinExistence type="predicted"/>
<dbReference type="SUPFAM" id="SSF52922">
    <property type="entry name" value="TK C-terminal domain-like"/>
    <property type="match status" value="1"/>
</dbReference>
<dbReference type="PANTHER" id="PTHR43825">
    <property type="entry name" value="PYRUVATE DEHYDROGENASE E1 COMPONENT"/>
    <property type="match status" value="1"/>
</dbReference>
<evidence type="ECO:0000256" key="4">
    <source>
        <dbReference type="ARBA" id="ARBA00017172"/>
    </source>
</evidence>
<dbReference type="PIRSF" id="PIRSF000156">
    <property type="entry name" value="Pyruvate_dh_E1"/>
    <property type="match status" value="1"/>
</dbReference>
<evidence type="ECO:0000313" key="14">
    <source>
        <dbReference type="Proteomes" id="UP001431449"/>
    </source>
</evidence>
<dbReference type="RefSeq" id="WP_248210779.1">
    <property type="nucleotide sequence ID" value="NZ_JALNMH010000013.1"/>
</dbReference>